<accession>A0A382AFI8</accession>
<sequence length="384" mass="40868">MAELTASLPKDVALCDQPLMSKGMLTIKDDKSETLPVDLLMVLDVSTSMDGEGIRVLTDSVVHTIKNLLRADDRMAIITFNHAAAVHTPWTSKTGTVAGFSSSGSTNFGAAINQVLTFLGASGRDHSRAGVILFLSDGQAGMPNSDNVRTIPEFGFTMHTIGVTSGVVPENLEQMAELANGTYHNAPTFGDVEAAFDSIFNLGETVIYSAPSLRIDVVEGVTISKIEQSPKALDIHSSDIVGPASESLTLPHMNQDKRLELTFMIRHDKIACGDNLLATFNCIGASTELRVRGSRDESEVANAPVNKGVMFVTKVNMATGFLKAGNIDAATTIKTQIETLDVPDSEDASTIIGTAIDAGTTGEILDLVGKIERTNEGKTVLRED</sequence>
<dbReference type="Gene3D" id="3.40.50.410">
    <property type="entry name" value="von Willebrand factor, type A domain"/>
    <property type="match status" value="1"/>
</dbReference>
<dbReference type="PANTHER" id="PTHR10579">
    <property type="entry name" value="CALCIUM-ACTIVATED CHLORIDE CHANNEL REGULATOR"/>
    <property type="match status" value="1"/>
</dbReference>
<evidence type="ECO:0000313" key="2">
    <source>
        <dbReference type="EMBL" id="SVA99882.1"/>
    </source>
</evidence>
<dbReference type="AlphaFoldDB" id="A0A382AFI8"/>
<reference evidence="2" key="1">
    <citation type="submission" date="2018-05" db="EMBL/GenBank/DDBJ databases">
        <authorList>
            <person name="Lanie J.A."/>
            <person name="Ng W.-L."/>
            <person name="Kazmierczak K.M."/>
            <person name="Andrzejewski T.M."/>
            <person name="Davidsen T.M."/>
            <person name="Wayne K.J."/>
            <person name="Tettelin H."/>
            <person name="Glass J.I."/>
            <person name="Rusch D."/>
            <person name="Podicherti R."/>
            <person name="Tsui H.-C.T."/>
            <person name="Winkler M.E."/>
        </authorList>
    </citation>
    <scope>NUCLEOTIDE SEQUENCE</scope>
</reference>
<dbReference type="InterPro" id="IPR036465">
    <property type="entry name" value="vWFA_dom_sf"/>
</dbReference>
<dbReference type="EMBL" id="UINC01025036">
    <property type="protein sequence ID" value="SVA99882.1"/>
    <property type="molecule type" value="Genomic_DNA"/>
</dbReference>
<dbReference type="CDD" id="cd00198">
    <property type="entry name" value="vWFA"/>
    <property type="match status" value="1"/>
</dbReference>
<proteinExistence type="predicted"/>
<feature type="domain" description="VWFA" evidence="1">
    <location>
        <begin position="38"/>
        <end position="206"/>
    </location>
</feature>
<gene>
    <name evidence="2" type="ORF">METZ01_LOCUS152736</name>
</gene>
<organism evidence="2">
    <name type="scientific">marine metagenome</name>
    <dbReference type="NCBI Taxonomy" id="408172"/>
    <lineage>
        <taxon>unclassified sequences</taxon>
        <taxon>metagenomes</taxon>
        <taxon>ecological metagenomes</taxon>
    </lineage>
</organism>
<evidence type="ECO:0000259" key="1">
    <source>
        <dbReference type="PROSITE" id="PS50234"/>
    </source>
</evidence>
<dbReference type="PANTHER" id="PTHR10579:SF43">
    <property type="entry name" value="ZINC FINGER (C3HC4-TYPE RING FINGER) FAMILY PROTEIN"/>
    <property type="match status" value="1"/>
</dbReference>
<protein>
    <recommendedName>
        <fullName evidence="1">VWFA domain-containing protein</fullName>
    </recommendedName>
</protein>
<dbReference type="Pfam" id="PF00092">
    <property type="entry name" value="VWA"/>
    <property type="match status" value="1"/>
</dbReference>
<dbReference type="PROSITE" id="PS50234">
    <property type="entry name" value="VWFA"/>
    <property type="match status" value="1"/>
</dbReference>
<dbReference type="InterPro" id="IPR002035">
    <property type="entry name" value="VWF_A"/>
</dbReference>
<dbReference type="SMART" id="SM00327">
    <property type="entry name" value="VWA"/>
    <property type="match status" value="1"/>
</dbReference>
<dbReference type="InterPro" id="IPR051266">
    <property type="entry name" value="CLCR"/>
</dbReference>
<name>A0A382AFI8_9ZZZZ</name>
<dbReference type="SUPFAM" id="SSF53300">
    <property type="entry name" value="vWA-like"/>
    <property type="match status" value="1"/>
</dbReference>